<dbReference type="CDD" id="cd03042">
    <property type="entry name" value="GST_N_Zeta"/>
    <property type="match status" value="1"/>
</dbReference>
<dbReference type="EMBL" id="JAJKBJ010000007">
    <property type="protein sequence ID" value="MCL9683975.1"/>
    <property type="molecule type" value="Genomic_DNA"/>
</dbReference>
<dbReference type="EC" id="5.2.1.2" evidence="4"/>
<comment type="caution">
    <text evidence="4">The sequence shown here is derived from an EMBL/GenBank/DDBJ whole genome shotgun (WGS) entry which is preliminary data.</text>
</comment>
<evidence type="ECO:0000259" key="2">
    <source>
        <dbReference type="PROSITE" id="PS50404"/>
    </source>
</evidence>
<dbReference type="Gene3D" id="1.20.1050.10">
    <property type="match status" value="1"/>
</dbReference>
<accession>A0A9X2IAY2</accession>
<dbReference type="GO" id="GO:0004364">
    <property type="term" value="F:glutathione transferase activity"/>
    <property type="evidence" value="ECO:0007669"/>
    <property type="project" value="TreeGrafter"/>
</dbReference>
<dbReference type="PANTHER" id="PTHR42673:SF21">
    <property type="entry name" value="GLUTATHIONE S-TRANSFERASE YFCF"/>
    <property type="match status" value="1"/>
</dbReference>
<dbReference type="CDD" id="cd03191">
    <property type="entry name" value="GST_C_Zeta"/>
    <property type="match status" value="1"/>
</dbReference>
<dbReference type="GO" id="GO:0016034">
    <property type="term" value="F:maleylacetoacetate isomerase activity"/>
    <property type="evidence" value="ECO:0007669"/>
    <property type="project" value="UniProtKB-EC"/>
</dbReference>
<organism evidence="4 5">
    <name type="scientific">Legionella maioricensis</name>
    <dbReference type="NCBI Taxonomy" id="2896528"/>
    <lineage>
        <taxon>Bacteria</taxon>
        <taxon>Pseudomonadati</taxon>
        <taxon>Pseudomonadota</taxon>
        <taxon>Gammaproteobacteria</taxon>
        <taxon>Legionellales</taxon>
        <taxon>Legionellaceae</taxon>
        <taxon>Legionella</taxon>
    </lineage>
</organism>
<dbReference type="InterPro" id="IPR034330">
    <property type="entry name" value="GST_Zeta_C"/>
</dbReference>
<dbReference type="InterPro" id="IPR004045">
    <property type="entry name" value="Glutathione_S-Trfase_N"/>
</dbReference>
<dbReference type="PANTHER" id="PTHR42673">
    <property type="entry name" value="MALEYLACETOACETATE ISOMERASE"/>
    <property type="match status" value="1"/>
</dbReference>
<dbReference type="SFLD" id="SFLDG00358">
    <property type="entry name" value="Main_(cytGST)"/>
    <property type="match status" value="1"/>
</dbReference>
<dbReference type="SUPFAM" id="SSF52833">
    <property type="entry name" value="Thioredoxin-like"/>
    <property type="match status" value="1"/>
</dbReference>
<dbReference type="SUPFAM" id="SSF47616">
    <property type="entry name" value="GST C-terminal domain-like"/>
    <property type="match status" value="1"/>
</dbReference>
<name>A0A9X2IAY2_9GAMM</name>
<evidence type="ECO:0000313" key="4">
    <source>
        <dbReference type="EMBL" id="MCL9683975.1"/>
    </source>
</evidence>
<dbReference type="GO" id="GO:0006749">
    <property type="term" value="P:glutathione metabolic process"/>
    <property type="evidence" value="ECO:0007669"/>
    <property type="project" value="TreeGrafter"/>
</dbReference>
<dbReference type="PROSITE" id="PS50405">
    <property type="entry name" value="GST_CTER"/>
    <property type="match status" value="1"/>
</dbReference>
<keyword evidence="4" id="KW-0413">Isomerase</keyword>
<gene>
    <name evidence="4" type="primary">maiA</name>
    <name evidence="4" type="ORF">LOX96_07715</name>
</gene>
<sequence length="210" mass="24336">MILYDYFRSTACYRVRIALNIKNIAYEKKEIHLVNHGGEHHTPQYHQINPQGLVPSLDVNGQIVHQSLAIIEYLEEAYPEIPLLPKEPLIKAALRSLALIIACDMHPLNNLRVLNRLKMQFHANEAQVMDWYHHWLKEGFDAFEKRLELLERSKPVCFGNQVSLADICLIPQVYNAKRFNFSLDDYPLINQINDYCLKLVAFQNAAPDTP</sequence>
<dbReference type="GO" id="GO:0005737">
    <property type="term" value="C:cytoplasm"/>
    <property type="evidence" value="ECO:0007669"/>
    <property type="project" value="InterPro"/>
</dbReference>
<dbReference type="InterPro" id="IPR036282">
    <property type="entry name" value="Glutathione-S-Trfase_C_sf"/>
</dbReference>
<dbReference type="Pfam" id="PF13417">
    <property type="entry name" value="GST_N_3"/>
    <property type="match status" value="1"/>
</dbReference>
<dbReference type="InterPro" id="IPR010987">
    <property type="entry name" value="Glutathione-S-Trfase_C-like"/>
</dbReference>
<evidence type="ECO:0000256" key="1">
    <source>
        <dbReference type="ARBA" id="ARBA00010007"/>
    </source>
</evidence>
<dbReference type="GO" id="GO:0006559">
    <property type="term" value="P:L-phenylalanine catabolic process"/>
    <property type="evidence" value="ECO:0007669"/>
    <property type="project" value="TreeGrafter"/>
</dbReference>
<protein>
    <submittedName>
        <fullName evidence="4">Maleylacetoacetate isomerase</fullName>
        <ecNumber evidence="4">5.2.1.2</ecNumber>
    </submittedName>
</protein>
<evidence type="ECO:0000259" key="3">
    <source>
        <dbReference type="PROSITE" id="PS50405"/>
    </source>
</evidence>
<feature type="domain" description="GST C-terminal" evidence="3">
    <location>
        <begin position="87"/>
        <end position="210"/>
    </location>
</feature>
<keyword evidence="5" id="KW-1185">Reference proteome</keyword>
<dbReference type="AlphaFoldDB" id="A0A9X2IAY2"/>
<reference evidence="4" key="1">
    <citation type="submission" date="2021-11" db="EMBL/GenBank/DDBJ databases">
        <title>Legionella maioricencis sp. nov., a new species isolated from hot water samples in Mallorca.</title>
        <authorList>
            <person name="Crespi S."/>
            <person name="Drasar V."/>
            <person name="Salva-Serra F."/>
            <person name="Jaen-Luchoro D."/>
            <person name="Pineiro-Iglesias B."/>
            <person name="Aliaga F."/>
            <person name="Fernandez-Juarez V."/>
            <person name="Coll G."/>
            <person name="Moore E.R.B."/>
            <person name="Bennasar-Figueras A."/>
        </authorList>
    </citation>
    <scope>NUCLEOTIDE SEQUENCE</scope>
    <source>
        <strain evidence="4">HCPI-6</strain>
    </source>
</reference>
<comment type="similarity">
    <text evidence="1">Belongs to the GST superfamily. Zeta family.</text>
</comment>
<dbReference type="Proteomes" id="UP001139721">
    <property type="component" value="Unassembled WGS sequence"/>
</dbReference>
<dbReference type="InterPro" id="IPR005955">
    <property type="entry name" value="GST_Zeta"/>
</dbReference>
<dbReference type="SFLD" id="SFLDS00019">
    <property type="entry name" value="Glutathione_Transferase_(cytos"/>
    <property type="match status" value="1"/>
</dbReference>
<feature type="domain" description="GST N-terminal" evidence="2">
    <location>
        <begin position="1"/>
        <end position="82"/>
    </location>
</feature>
<dbReference type="PROSITE" id="PS50404">
    <property type="entry name" value="GST_NTER"/>
    <property type="match status" value="1"/>
</dbReference>
<dbReference type="Gene3D" id="3.40.30.10">
    <property type="entry name" value="Glutaredoxin"/>
    <property type="match status" value="1"/>
</dbReference>
<dbReference type="InterPro" id="IPR036249">
    <property type="entry name" value="Thioredoxin-like_sf"/>
</dbReference>
<dbReference type="NCBIfam" id="TIGR01262">
    <property type="entry name" value="maiA"/>
    <property type="match status" value="1"/>
</dbReference>
<evidence type="ECO:0000313" key="5">
    <source>
        <dbReference type="Proteomes" id="UP001139721"/>
    </source>
</evidence>
<dbReference type="InterPro" id="IPR034333">
    <property type="entry name" value="GST_Zeta_N"/>
</dbReference>
<proteinExistence type="inferred from homology"/>
<dbReference type="RefSeq" id="WP_250422206.1">
    <property type="nucleotide sequence ID" value="NZ_JAJKBJ010000007.1"/>
</dbReference>
<dbReference type="InterPro" id="IPR040079">
    <property type="entry name" value="Glutathione_S-Trfase"/>
</dbReference>